<sequence length="151" mass="16987">MACTRQAARNPPFPWPTLVLVQRKHRRGKACLNISCNPSQRGSKANIVIRRTRSAASSKTPSSLVGCYSSAVSSNAKFCQLLVAREVKRVKRYVDHATKVMDVHMRLLEDLDKLDMDAKSTLDVLTVEERDMNRQAETCYTRAMISILFSA</sequence>
<dbReference type="AlphaFoldDB" id="A0A9D4ZCY6"/>
<dbReference type="EMBL" id="JABFUD020000014">
    <property type="protein sequence ID" value="KAI5070614.1"/>
    <property type="molecule type" value="Genomic_DNA"/>
</dbReference>
<keyword evidence="2" id="KW-1185">Reference proteome</keyword>
<name>A0A9D4ZCY6_ADICA</name>
<comment type="caution">
    <text evidence="1">The sequence shown here is derived from an EMBL/GenBank/DDBJ whole genome shotgun (WGS) entry which is preliminary data.</text>
</comment>
<dbReference type="OrthoDB" id="5962291at2759"/>
<protein>
    <submittedName>
        <fullName evidence="1">Uncharacterized protein</fullName>
    </submittedName>
</protein>
<gene>
    <name evidence="1" type="ORF">GOP47_0014957</name>
</gene>
<evidence type="ECO:0000313" key="1">
    <source>
        <dbReference type="EMBL" id="KAI5070614.1"/>
    </source>
</evidence>
<accession>A0A9D4ZCY6</accession>
<dbReference type="Proteomes" id="UP000886520">
    <property type="component" value="Chromosome 14"/>
</dbReference>
<reference evidence="1" key="1">
    <citation type="submission" date="2021-01" db="EMBL/GenBank/DDBJ databases">
        <title>Adiantum capillus-veneris genome.</title>
        <authorList>
            <person name="Fang Y."/>
            <person name="Liao Q."/>
        </authorList>
    </citation>
    <scope>NUCLEOTIDE SEQUENCE</scope>
    <source>
        <strain evidence="1">H3</strain>
        <tissue evidence="1">Leaf</tissue>
    </source>
</reference>
<organism evidence="1 2">
    <name type="scientific">Adiantum capillus-veneris</name>
    <name type="common">Maidenhair fern</name>
    <dbReference type="NCBI Taxonomy" id="13818"/>
    <lineage>
        <taxon>Eukaryota</taxon>
        <taxon>Viridiplantae</taxon>
        <taxon>Streptophyta</taxon>
        <taxon>Embryophyta</taxon>
        <taxon>Tracheophyta</taxon>
        <taxon>Polypodiopsida</taxon>
        <taxon>Polypodiidae</taxon>
        <taxon>Polypodiales</taxon>
        <taxon>Pteridineae</taxon>
        <taxon>Pteridaceae</taxon>
        <taxon>Vittarioideae</taxon>
        <taxon>Adiantum</taxon>
    </lineage>
</organism>
<evidence type="ECO:0000313" key="2">
    <source>
        <dbReference type="Proteomes" id="UP000886520"/>
    </source>
</evidence>
<proteinExistence type="predicted"/>